<gene>
    <name evidence="9" type="ORF">SELMODRAFT_96575</name>
</gene>
<evidence type="ECO:0000256" key="3">
    <source>
        <dbReference type="ARBA" id="ARBA00022750"/>
    </source>
</evidence>
<evidence type="ECO:0000256" key="5">
    <source>
        <dbReference type="ARBA" id="ARBA00023180"/>
    </source>
</evidence>
<dbReference type="SUPFAM" id="SSF50630">
    <property type="entry name" value="Acid proteases"/>
    <property type="match status" value="1"/>
</dbReference>
<evidence type="ECO:0000256" key="1">
    <source>
        <dbReference type="ARBA" id="ARBA00007447"/>
    </source>
</evidence>
<feature type="active site" evidence="6">
    <location>
        <position position="73"/>
    </location>
</feature>
<dbReference type="InterPro" id="IPR032799">
    <property type="entry name" value="TAXi_C"/>
</dbReference>
<keyword evidence="10" id="KW-1185">Reference proteome</keyword>
<dbReference type="InterPro" id="IPR001969">
    <property type="entry name" value="Aspartic_peptidase_AS"/>
</dbReference>
<evidence type="ECO:0000313" key="9">
    <source>
        <dbReference type="EMBL" id="EFJ27013.1"/>
    </source>
</evidence>
<dbReference type="CDD" id="cd05476">
    <property type="entry name" value="pepsin_A_like_plant"/>
    <property type="match status" value="1"/>
</dbReference>
<dbReference type="PRINTS" id="PR00792">
    <property type="entry name" value="PEPSIN"/>
</dbReference>
<dbReference type="PROSITE" id="PS00141">
    <property type="entry name" value="ASP_PROTEASE"/>
    <property type="match status" value="1"/>
</dbReference>
<dbReference type="Proteomes" id="UP000001514">
    <property type="component" value="Unassembled WGS sequence"/>
</dbReference>
<dbReference type="Pfam" id="PF14541">
    <property type="entry name" value="TAXi_C"/>
    <property type="match status" value="1"/>
</dbReference>
<dbReference type="KEGG" id="smo:SELMODRAFT_96575"/>
<accession>D8RLZ3</accession>
<evidence type="ECO:0000259" key="8">
    <source>
        <dbReference type="PROSITE" id="PS51767"/>
    </source>
</evidence>
<dbReference type="InterPro" id="IPR021109">
    <property type="entry name" value="Peptidase_aspartic_dom_sf"/>
</dbReference>
<dbReference type="InterPro" id="IPR033121">
    <property type="entry name" value="PEPTIDASE_A1"/>
</dbReference>
<dbReference type="eggNOG" id="KOG1339">
    <property type="taxonomic scope" value="Eukaryota"/>
</dbReference>
<feature type="active site" evidence="6">
    <location>
        <position position="269"/>
    </location>
</feature>
<keyword evidence="2 7" id="KW-0645">Protease</keyword>
<dbReference type="GO" id="GO:0006508">
    <property type="term" value="P:proteolysis"/>
    <property type="evidence" value="ECO:0007669"/>
    <property type="project" value="UniProtKB-KW"/>
</dbReference>
<dbReference type="GO" id="GO:0004190">
    <property type="term" value="F:aspartic-type endopeptidase activity"/>
    <property type="evidence" value="ECO:0000318"/>
    <property type="project" value="GO_Central"/>
</dbReference>
<keyword evidence="3 7" id="KW-0064">Aspartyl protease</keyword>
<sequence length="393" mass="41326">MRRKGVKRSEAIRALVAKSHARVRWMAARANSSSWSSMAGTTDVESPLHPDGGGYVMDISVGTPGKRFRAIADTGSDLVWVQSEPCTGCSGGTIFDPRQSSTFREMDCSSQLCAELPGSCEPGSSTCSYSYEYGSGETEGEFARDTISLGTTSDGSQKFPSFAVGCGMVNSGFDGVDGLVGLGQGPVSLTSQLSAAIDSKFSYCLVDINSQSESSPLLFGPSAALHGTGIQSTKITPPSDTYPTYYLLTVNGIAVAGQTMGSPGTTIIDSGTTLTYVPSGVYGRVLSRMESMVTLPRVDGSSMGLDLCYDRSSNRNYKFPALTIRLAGATMTPPSSNYFLVVDDSGDTVCLAMGSASGLPVSIIGNVMQQGYHILYDRGSSELSFVQAKCESL</sequence>
<dbReference type="Gene3D" id="2.40.70.10">
    <property type="entry name" value="Acid Proteases"/>
    <property type="match status" value="2"/>
</dbReference>
<dbReference type="OrthoDB" id="2747330at2759"/>
<comment type="similarity">
    <text evidence="1 7">Belongs to the peptidase A1 family.</text>
</comment>
<dbReference type="Pfam" id="PF14543">
    <property type="entry name" value="TAXi_N"/>
    <property type="match status" value="1"/>
</dbReference>
<dbReference type="InterPro" id="IPR032861">
    <property type="entry name" value="TAXi_N"/>
</dbReference>
<dbReference type="InterPro" id="IPR001461">
    <property type="entry name" value="Aspartic_peptidase_A1"/>
</dbReference>
<dbReference type="Gramene" id="EFJ27013">
    <property type="protein sequence ID" value="EFJ27013"/>
    <property type="gene ID" value="SELMODRAFT_96575"/>
</dbReference>
<evidence type="ECO:0000256" key="4">
    <source>
        <dbReference type="ARBA" id="ARBA00022801"/>
    </source>
</evidence>
<dbReference type="EMBL" id="GL377583">
    <property type="protein sequence ID" value="EFJ27013.1"/>
    <property type="molecule type" value="Genomic_DNA"/>
</dbReference>
<evidence type="ECO:0000256" key="2">
    <source>
        <dbReference type="ARBA" id="ARBA00022670"/>
    </source>
</evidence>
<dbReference type="GO" id="GO:0005576">
    <property type="term" value="C:extracellular region"/>
    <property type="evidence" value="ECO:0000318"/>
    <property type="project" value="GO_Central"/>
</dbReference>
<dbReference type="InParanoid" id="D8RLZ3"/>
<dbReference type="InterPro" id="IPR051708">
    <property type="entry name" value="Plant_Aspart_Prot_A1"/>
</dbReference>
<protein>
    <recommendedName>
        <fullName evidence="8">Peptidase A1 domain-containing protein</fullName>
    </recommendedName>
</protein>
<evidence type="ECO:0000313" key="10">
    <source>
        <dbReference type="Proteomes" id="UP000001514"/>
    </source>
</evidence>
<dbReference type="HOGENOM" id="CLU_005738_1_3_1"/>
<dbReference type="AlphaFoldDB" id="D8RLZ3"/>
<dbReference type="MEROPS" id="A01.050"/>
<keyword evidence="4 7" id="KW-0378">Hydrolase</keyword>
<evidence type="ECO:0000256" key="7">
    <source>
        <dbReference type="RuleBase" id="RU000454"/>
    </source>
</evidence>
<evidence type="ECO:0000256" key="6">
    <source>
        <dbReference type="PIRSR" id="PIRSR601461-1"/>
    </source>
</evidence>
<feature type="domain" description="Peptidase A1" evidence="8">
    <location>
        <begin position="55"/>
        <end position="386"/>
    </location>
</feature>
<dbReference type="PROSITE" id="PS51767">
    <property type="entry name" value="PEPTIDASE_A1"/>
    <property type="match status" value="1"/>
</dbReference>
<keyword evidence="5" id="KW-0325">Glycoprotein</keyword>
<dbReference type="PANTHER" id="PTHR47967:SF128">
    <property type="entry name" value="ASPARTIC PROTEINASE CDR1-LIKE"/>
    <property type="match status" value="1"/>
</dbReference>
<dbReference type="InterPro" id="IPR034161">
    <property type="entry name" value="Pepsin-like_plant"/>
</dbReference>
<name>D8RLZ3_SELML</name>
<proteinExistence type="inferred from homology"/>
<reference evidence="9 10" key="1">
    <citation type="journal article" date="2011" name="Science">
        <title>The Selaginella genome identifies genetic changes associated with the evolution of vascular plants.</title>
        <authorList>
            <person name="Banks J.A."/>
            <person name="Nishiyama T."/>
            <person name="Hasebe M."/>
            <person name="Bowman J.L."/>
            <person name="Gribskov M."/>
            <person name="dePamphilis C."/>
            <person name="Albert V.A."/>
            <person name="Aono N."/>
            <person name="Aoyama T."/>
            <person name="Ambrose B.A."/>
            <person name="Ashton N.W."/>
            <person name="Axtell M.J."/>
            <person name="Barker E."/>
            <person name="Barker M.S."/>
            <person name="Bennetzen J.L."/>
            <person name="Bonawitz N.D."/>
            <person name="Chapple C."/>
            <person name="Cheng C."/>
            <person name="Correa L.G."/>
            <person name="Dacre M."/>
            <person name="DeBarry J."/>
            <person name="Dreyer I."/>
            <person name="Elias M."/>
            <person name="Engstrom E.M."/>
            <person name="Estelle M."/>
            <person name="Feng L."/>
            <person name="Finet C."/>
            <person name="Floyd S.K."/>
            <person name="Frommer W.B."/>
            <person name="Fujita T."/>
            <person name="Gramzow L."/>
            <person name="Gutensohn M."/>
            <person name="Harholt J."/>
            <person name="Hattori M."/>
            <person name="Heyl A."/>
            <person name="Hirai T."/>
            <person name="Hiwatashi Y."/>
            <person name="Ishikawa M."/>
            <person name="Iwata M."/>
            <person name="Karol K.G."/>
            <person name="Koehler B."/>
            <person name="Kolukisaoglu U."/>
            <person name="Kubo M."/>
            <person name="Kurata T."/>
            <person name="Lalonde S."/>
            <person name="Li K."/>
            <person name="Li Y."/>
            <person name="Litt A."/>
            <person name="Lyons E."/>
            <person name="Manning G."/>
            <person name="Maruyama T."/>
            <person name="Michael T.P."/>
            <person name="Mikami K."/>
            <person name="Miyazaki S."/>
            <person name="Morinaga S."/>
            <person name="Murata T."/>
            <person name="Mueller-Roeber B."/>
            <person name="Nelson D.R."/>
            <person name="Obara M."/>
            <person name="Oguri Y."/>
            <person name="Olmstead R.G."/>
            <person name="Onodera N."/>
            <person name="Petersen B.L."/>
            <person name="Pils B."/>
            <person name="Prigge M."/>
            <person name="Rensing S.A."/>
            <person name="Riano-Pachon D.M."/>
            <person name="Roberts A.W."/>
            <person name="Sato Y."/>
            <person name="Scheller H.V."/>
            <person name="Schulz B."/>
            <person name="Schulz C."/>
            <person name="Shakirov E.V."/>
            <person name="Shibagaki N."/>
            <person name="Shinohara N."/>
            <person name="Shippen D.E."/>
            <person name="Soerensen I."/>
            <person name="Sotooka R."/>
            <person name="Sugimoto N."/>
            <person name="Sugita M."/>
            <person name="Sumikawa N."/>
            <person name="Tanurdzic M."/>
            <person name="Theissen G."/>
            <person name="Ulvskov P."/>
            <person name="Wakazuki S."/>
            <person name="Weng J.K."/>
            <person name="Willats W.W."/>
            <person name="Wipf D."/>
            <person name="Wolf P.G."/>
            <person name="Yang L."/>
            <person name="Zimmer A.D."/>
            <person name="Zhu Q."/>
            <person name="Mitros T."/>
            <person name="Hellsten U."/>
            <person name="Loque D."/>
            <person name="Otillar R."/>
            <person name="Salamov A."/>
            <person name="Schmutz J."/>
            <person name="Shapiro H."/>
            <person name="Lindquist E."/>
            <person name="Lucas S."/>
            <person name="Rokhsar D."/>
            <person name="Grigoriev I.V."/>
        </authorList>
    </citation>
    <scope>NUCLEOTIDE SEQUENCE [LARGE SCALE GENOMIC DNA]</scope>
</reference>
<dbReference type="PANTHER" id="PTHR47967">
    <property type="entry name" value="OS07G0603500 PROTEIN-RELATED"/>
    <property type="match status" value="1"/>
</dbReference>
<organism evidence="10">
    <name type="scientific">Selaginella moellendorffii</name>
    <name type="common">Spikemoss</name>
    <dbReference type="NCBI Taxonomy" id="88036"/>
    <lineage>
        <taxon>Eukaryota</taxon>
        <taxon>Viridiplantae</taxon>
        <taxon>Streptophyta</taxon>
        <taxon>Embryophyta</taxon>
        <taxon>Tracheophyta</taxon>
        <taxon>Lycopodiopsida</taxon>
        <taxon>Selaginellales</taxon>
        <taxon>Selaginellaceae</taxon>
        <taxon>Selaginella</taxon>
    </lineage>
</organism>